<dbReference type="InterPro" id="IPR029787">
    <property type="entry name" value="Nucleotide_cyclase"/>
</dbReference>
<dbReference type="NCBIfam" id="TIGR00254">
    <property type="entry name" value="GGDEF"/>
    <property type="match status" value="1"/>
</dbReference>
<dbReference type="InterPro" id="IPR050469">
    <property type="entry name" value="Diguanylate_Cyclase"/>
</dbReference>
<evidence type="ECO:0000313" key="3">
    <source>
        <dbReference type="Proteomes" id="UP000578112"/>
    </source>
</evidence>
<gene>
    <name evidence="2" type="ORF">BJ971_006224</name>
</gene>
<proteinExistence type="predicted"/>
<dbReference type="InterPro" id="IPR043128">
    <property type="entry name" value="Rev_trsase/Diguanyl_cyclase"/>
</dbReference>
<sequence>MDCVGARTATSAEQLSAALLEVEESSLWDVDAGHAAVELERQAEELGDEVLIARARLCRANFLVRTDGVGAAARQVYDIHRWALEHGDRRLRSRSHLACANVERLLGDLTRNLEHTMSAVELLDETATPFMRVWHHTRLADALAATGAIEAARPRYRQAEEWARELGQWQRLVSLLNNWANYEYAAGEYLRASEVVRRLIEDAARYGVELDPTALDTVGLIQIGNGEYAAAEQTMRACIDLHQEGYRDTADDLAEFLITLAQAQRGLGAFDRAQASLDESRVLCVARDLQEMLVRLHQEQAELHAARGEFAEAFAGYKTFHLAQEALRSRQRLDQAQTRQAMFETAEAREAAEHFREQARRDALTGLRNRRYIDEELPALIEADPELTVAIADLDHFKRINDQLSHEVGDRVLVQVARLLEAELAAAVPDGFVARLGGEEFLMVLPATAVTAATVRLDRIRRAVRGYDWAEITGALPVTISMGVAGAHEAQATTLSAADRNLYIAKRAGRDRVVA</sequence>
<dbReference type="SUPFAM" id="SSF48452">
    <property type="entry name" value="TPR-like"/>
    <property type="match status" value="2"/>
</dbReference>
<dbReference type="RefSeq" id="WP_184996693.1">
    <property type="nucleotide sequence ID" value="NZ_BOMK01000107.1"/>
</dbReference>
<evidence type="ECO:0000259" key="1">
    <source>
        <dbReference type="PROSITE" id="PS50887"/>
    </source>
</evidence>
<name>A0A7W7MSW5_9ACTN</name>
<dbReference type="PANTHER" id="PTHR45138:SF9">
    <property type="entry name" value="DIGUANYLATE CYCLASE DGCM-RELATED"/>
    <property type="match status" value="1"/>
</dbReference>
<dbReference type="SMART" id="SM00267">
    <property type="entry name" value="GGDEF"/>
    <property type="match status" value="1"/>
</dbReference>
<dbReference type="Proteomes" id="UP000578112">
    <property type="component" value="Unassembled WGS sequence"/>
</dbReference>
<dbReference type="InterPro" id="IPR000160">
    <property type="entry name" value="GGDEF_dom"/>
</dbReference>
<dbReference type="InterPro" id="IPR011990">
    <property type="entry name" value="TPR-like_helical_dom_sf"/>
</dbReference>
<dbReference type="Gene3D" id="3.30.70.270">
    <property type="match status" value="1"/>
</dbReference>
<accession>A0A7W7MSW5</accession>
<dbReference type="EMBL" id="JACHNH010000001">
    <property type="protein sequence ID" value="MBB4765668.1"/>
    <property type="molecule type" value="Genomic_DNA"/>
</dbReference>
<comment type="caution">
    <text evidence="2">The sequence shown here is derived from an EMBL/GenBank/DDBJ whole genome shotgun (WGS) entry which is preliminary data.</text>
</comment>
<feature type="domain" description="GGDEF" evidence="1">
    <location>
        <begin position="385"/>
        <end position="515"/>
    </location>
</feature>
<dbReference type="AlphaFoldDB" id="A0A7W7MSW5"/>
<dbReference type="SUPFAM" id="SSF55073">
    <property type="entry name" value="Nucleotide cyclase"/>
    <property type="match status" value="1"/>
</dbReference>
<dbReference type="PROSITE" id="PS50887">
    <property type="entry name" value="GGDEF"/>
    <property type="match status" value="1"/>
</dbReference>
<evidence type="ECO:0000313" key="2">
    <source>
        <dbReference type="EMBL" id="MBB4765668.1"/>
    </source>
</evidence>
<dbReference type="GO" id="GO:0052621">
    <property type="term" value="F:diguanylate cyclase activity"/>
    <property type="evidence" value="ECO:0007669"/>
    <property type="project" value="TreeGrafter"/>
</dbReference>
<dbReference type="Pfam" id="PF00990">
    <property type="entry name" value="GGDEF"/>
    <property type="match status" value="1"/>
</dbReference>
<dbReference type="PANTHER" id="PTHR45138">
    <property type="entry name" value="REGULATORY COMPONENTS OF SENSORY TRANSDUCTION SYSTEM"/>
    <property type="match status" value="1"/>
</dbReference>
<protein>
    <submittedName>
        <fullName evidence="2">Diguanylate cyclase (GGDEF)-like protein</fullName>
    </submittedName>
</protein>
<reference evidence="2 3" key="1">
    <citation type="submission" date="2020-08" db="EMBL/GenBank/DDBJ databases">
        <title>Sequencing the genomes of 1000 actinobacteria strains.</title>
        <authorList>
            <person name="Klenk H.-P."/>
        </authorList>
    </citation>
    <scope>NUCLEOTIDE SEQUENCE [LARGE SCALE GENOMIC DNA]</scope>
    <source>
        <strain evidence="2 3">DSM 43149</strain>
    </source>
</reference>
<dbReference type="Gene3D" id="1.25.40.10">
    <property type="entry name" value="Tetratricopeptide repeat domain"/>
    <property type="match status" value="1"/>
</dbReference>
<keyword evidence="3" id="KW-1185">Reference proteome</keyword>
<organism evidence="2 3">
    <name type="scientific">Actinoplanes digitatis</name>
    <dbReference type="NCBI Taxonomy" id="1868"/>
    <lineage>
        <taxon>Bacteria</taxon>
        <taxon>Bacillati</taxon>
        <taxon>Actinomycetota</taxon>
        <taxon>Actinomycetes</taxon>
        <taxon>Micromonosporales</taxon>
        <taxon>Micromonosporaceae</taxon>
        <taxon>Actinoplanes</taxon>
    </lineage>
</organism>
<dbReference type="CDD" id="cd01949">
    <property type="entry name" value="GGDEF"/>
    <property type="match status" value="1"/>
</dbReference>